<name>A0A0P7B3E0_9FLAO</name>
<dbReference type="RefSeq" id="WP_054558564.1">
    <property type="nucleotide sequence ID" value="NZ_LDJX01000002.1"/>
</dbReference>
<evidence type="ECO:0000313" key="2">
    <source>
        <dbReference type="Proteomes" id="UP000050280"/>
    </source>
</evidence>
<gene>
    <name evidence="1" type="ORF">I595_1427</name>
</gene>
<evidence type="ECO:0008006" key="3">
    <source>
        <dbReference type="Google" id="ProtNLM"/>
    </source>
</evidence>
<proteinExistence type="predicted"/>
<dbReference type="EMBL" id="LDJX01000002">
    <property type="protein sequence ID" value="KPM33000.1"/>
    <property type="molecule type" value="Genomic_DNA"/>
</dbReference>
<keyword evidence="2" id="KW-1185">Reference proteome</keyword>
<dbReference type="AlphaFoldDB" id="A0A0P7B3E0"/>
<organism evidence="1 2">
    <name type="scientific">Croceitalea dokdonensis DOKDO 023</name>
    <dbReference type="NCBI Taxonomy" id="1300341"/>
    <lineage>
        <taxon>Bacteria</taxon>
        <taxon>Pseudomonadati</taxon>
        <taxon>Bacteroidota</taxon>
        <taxon>Flavobacteriia</taxon>
        <taxon>Flavobacteriales</taxon>
        <taxon>Flavobacteriaceae</taxon>
        <taxon>Croceitalea</taxon>
    </lineage>
</organism>
<sequence>MKKVIIPICLSFIILFGISCTEEKQESLEEVAELSFMEFTIPKEYIYTPESSSKGTAELEVETVKLTFTDENGNEIIGYARFTMPSNSDEQLVKAEFTVNIMNDLQLNSDFWETTMSANIGLANKSSCVASCHDEFTDDEGNKIKGRGWCKAQCWAAAVAVVVAAIIAA</sequence>
<dbReference type="PROSITE" id="PS51257">
    <property type="entry name" value="PROKAR_LIPOPROTEIN"/>
    <property type="match status" value="1"/>
</dbReference>
<evidence type="ECO:0000313" key="1">
    <source>
        <dbReference type="EMBL" id="KPM33000.1"/>
    </source>
</evidence>
<dbReference type="OrthoDB" id="1454770at2"/>
<reference evidence="1 2" key="1">
    <citation type="submission" date="2015-09" db="EMBL/GenBank/DDBJ databases">
        <title>Genome sequence of the marine flavobacterium Croceitalea dokdonensis DOKDO 023 that contains proton- and sodium-pumping rhodopsins.</title>
        <authorList>
            <person name="Kwon S.-K."/>
            <person name="Lee H.K."/>
            <person name="Kwak M.-J."/>
            <person name="Kim J.F."/>
        </authorList>
    </citation>
    <scope>NUCLEOTIDE SEQUENCE [LARGE SCALE GENOMIC DNA]</scope>
    <source>
        <strain evidence="1 2">DOKDO 023</strain>
    </source>
</reference>
<protein>
    <recommendedName>
        <fullName evidence="3">Lipoprotein</fullName>
    </recommendedName>
</protein>
<dbReference type="Proteomes" id="UP000050280">
    <property type="component" value="Unassembled WGS sequence"/>
</dbReference>
<accession>A0A0P7B3E0</accession>
<comment type="caution">
    <text evidence="1">The sequence shown here is derived from an EMBL/GenBank/DDBJ whole genome shotgun (WGS) entry which is preliminary data.</text>
</comment>